<accession>A0A4U0WZW1</accession>
<feature type="compositionally biased region" description="Basic and acidic residues" evidence="1">
    <location>
        <begin position="77"/>
        <end position="93"/>
    </location>
</feature>
<name>A0A4U0WZW1_9PEZI</name>
<sequence length="110" mass="12332">MPVQSTEIASTVSSDSDDIIPTVRRRLYRRRPMRVSATATSAELTQVRPTRSSSRGVEDRDILDTPHRCGCSSEPVVEVRAKRTGRQEKRALDGDSDTDDSFEQNTGEHR</sequence>
<gene>
    <name evidence="2" type="ORF">B0A55_12690</name>
</gene>
<evidence type="ECO:0000256" key="1">
    <source>
        <dbReference type="SAM" id="MobiDB-lite"/>
    </source>
</evidence>
<comment type="caution">
    <text evidence="2">The sequence shown here is derived from an EMBL/GenBank/DDBJ whole genome shotgun (WGS) entry which is preliminary data.</text>
</comment>
<reference evidence="2 3" key="1">
    <citation type="submission" date="2017-03" db="EMBL/GenBank/DDBJ databases">
        <title>Genomes of endolithic fungi from Antarctica.</title>
        <authorList>
            <person name="Coleine C."/>
            <person name="Masonjones S."/>
            <person name="Stajich J.E."/>
        </authorList>
    </citation>
    <scope>NUCLEOTIDE SEQUENCE [LARGE SCALE GENOMIC DNA]</scope>
    <source>
        <strain evidence="2 3">CCFEE 5184</strain>
    </source>
</reference>
<proteinExistence type="predicted"/>
<keyword evidence="3" id="KW-1185">Reference proteome</keyword>
<dbReference type="AlphaFoldDB" id="A0A4U0WZW1"/>
<organism evidence="2 3">
    <name type="scientific">Friedmanniomyces simplex</name>
    <dbReference type="NCBI Taxonomy" id="329884"/>
    <lineage>
        <taxon>Eukaryota</taxon>
        <taxon>Fungi</taxon>
        <taxon>Dikarya</taxon>
        <taxon>Ascomycota</taxon>
        <taxon>Pezizomycotina</taxon>
        <taxon>Dothideomycetes</taxon>
        <taxon>Dothideomycetidae</taxon>
        <taxon>Mycosphaerellales</taxon>
        <taxon>Teratosphaeriaceae</taxon>
        <taxon>Friedmanniomyces</taxon>
    </lineage>
</organism>
<feature type="compositionally biased region" description="Basic and acidic residues" evidence="1">
    <location>
        <begin position="56"/>
        <end position="67"/>
    </location>
</feature>
<feature type="compositionally biased region" description="Polar residues" evidence="1">
    <location>
        <begin position="37"/>
        <end position="55"/>
    </location>
</feature>
<evidence type="ECO:0000313" key="2">
    <source>
        <dbReference type="EMBL" id="TKA67435.1"/>
    </source>
</evidence>
<evidence type="ECO:0000313" key="3">
    <source>
        <dbReference type="Proteomes" id="UP000309340"/>
    </source>
</evidence>
<dbReference type="EMBL" id="NAJQ01000573">
    <property type="protein sequence ID" value="TKA67435.1"/>
    <property type="molecule type" value="Genomic_DNA"/>
</dbReference>
<protein>
    <submittedName>
        <fullName evidence="2">Uncharacterized protein</fullName>
    </submittedName>
</protein>
<feature type="region of interest" description="Disordered" evidence="1">
    <location>
        <begin position="36"/>
        <end position="110"/>
    </location>
</feature>
<dbReference type="Proteomes" id="UP000309340">
    <property type="component" value="Unassembled WGS sequence"/>
</dbReference>